<feature type="transmembrane region" description="Helical" evidence="6">
    <location>
        <begin position="296"/>
        <end position="316"/>
    </location>
</feature>
<dbReference type="SUPFAM" id="SSF103473">
    <property type="entry name" value="MFS general substrate transporter"/>
    <property type="match status" value="1"/>
</dbReference>
<feature type="compositionally biased region" description="Basic and acidic residues" evidence="5">
    <location>
        <begin position="1"/>
        <end position="16"/>
    </location>
</feature>
<feature type="transmembrane region" description="Helical" evidence="6">
    <location>
        <begin position="44"/>
        <end position="64"/>
    </location>
</feature>
<feature type="domain" description="Major facilitator superfamily (MFS) profile" evidence="7">
    <location>
        <begin position="24"/>
        <end position="409"/>
    </location>
</feature>
<feature type="transmembrane region" description="Helical" evidence="6">
    <location>
        <begin position="265"/>
        <end position="284"/>
    </location>
</feature>
<keyword evidence="9" id="KW-1185">Reference proteome</keyword>
<feature type="transmembrane region" description="Helical" evidence="6">
    <location>
        <begin position="234"/>
        <end position="253"/>
    </location>
</feature>
<comment type="subcellular location">
    <subcellularLocation>
        <location evidence="1">Cell membrane</location>
        <topology evidence="1">Multi-pass membrane protein</topology>
    </subcellularLocation>
</comment>
<organism evidence="8 9">
    <name type="scientific">Georgenia muralis</name>
    <dbReference type="NCBI Taxonomy" id="154117"/>
    <lineage>
        <taxon>Bacteria</taxon>
        <taxon>Bacillati</taxon>
        <taxon>Actinomycetota</taxon>
        <taxon>Actinomycetes</taxon>
        <taxon>Micrococcales</taxon>
        <taxon>Bogoriellaceae</taxon>
        <taxon>Georgenia</taxon>
    </lineage>
</organism>
<feature type="transmembrane region" description="Helical" evidence="6">
    <location>
        <begin position="157"/>
        <end position="176"/>
    </location>
</feature>
<evidence type="ECO:0000256" key="2">
    <source>
        <dbReference type="ARBA" id="ARBA00022692"/>
    </source>
</evidence>
<feature type="region of interest" description="Disordered" evidence="5">
    <location>
        <begin position="411"/>
        <end position="438"/>
    </location>
</feature>
<proteinExistence type="predicted"/>
<dbReference type="PROSITE" id="PS50850">
    <property type="entry name" value="MFS"/>
    <property type="match status" value="1"/>
</dbReference>
<dbReference type="CDD" id="cd17370">
    <property type="entry name" value="MFS_MJ1317_like"/>
    <property type="match status" value="1"/>
</dbReference>
<dbReference type="PANTHER" id="PTHR23518">
    <property type="entry name" value="C-METHYLTRANSFERASE"/>
    <property type="match status" value="1"/>
</dbReference>
<dbReference type="AlphaFoldDB" id="A0A3N4Z2L4"/>
<evidence type="ECO:0000256" key="1">
    <source>
        <dbReference type="ARBA" id="ARBA00004651"/>
    </source>
</evidence>
<evidence type="ECO:0000313" key="8">
    <source>
        <dbReference type="EMBL" id="RPF26074.1"/>
    </source>
</evidence>
<feature type="transmembrane region" description="Helical" evidence="6">
    <location>
        <begin position="182"/>
        <end position="202"/>
    </location>
</feature>
<name>A0A3N4Z2L4_9MICO</name>
<dbReference type="Gene3D" id="1.20.1250.20">
    <property type="entry name" value="MFS general substrate transporter like domains"/>
    <property type="match status" value="1"/>
</dbReference>
<keyword evidence="4 6" id="KW-0472">Membrane</keyword>
<dbReference type="Pfam" id="PF07690">
    <property type="entry name" value="MFS_1"/>
    <property type="match status" value="2"/>
</dbReference>
<dbReference type="InterPro" id="IPR020846">
    <property type="entry name" value="MFS_dom"/>
</dbReference>
<evidence type="ECO:0000256" key="6">
    <source>
        <dbReference type="SAM" id="Phobius"/>
    </source>
</evidence>
<dbReference type="Proteomes" id="UP000280726">
    <property type="component" value="Unassembled WGS sequence"/>
</dbReference>
<feature type="transmembrane region" description="Helical" evidence="6">
    <location>
        <begin position="385"/>
        <end position="405"/>
    </location>
</feature>
<dbReference type="EMBL" id="RKRA01000001">
    <property type="protein sequence ID" value="RPF26074.1"/>
    <property type="molecule type" value="Genomic_DNA"/>
</dbReference>
<keyword evidence="2 6" id="KW-0812">Transmembrane</keyword>
<evidence type="ECO:0000256" key="3">
    <source>
        <dbReference type="ARBA" id="ARBA00022989"/>
    </source>
</evidence>
<evidence type="ECO:0000256" key="4">
    <source>
        <dbReference type="ARBA" id="ARBA00023136"/>
    </source>
</evidence>
<dbReference type="OrthoDB" id="9803985at2"/>
<feature type="compositionally biased region" description="Basic and acidic residues" evidence="5">
    <location>
        <begin position="429"/>
        <end position="438"/>
    </location>
</feature>
<evidence type="ECO:0000259" key="7">
    <source>
        <dbReference type="PROSITE" id="PS50850"/>
    </source>
</evidence>
<comment type="caution">
    <text evidence="8">The sequence shown here is derived from an EMBL/GenBank/DDBJ whole genome shotgun (WGS) entry which is preliminary data.</text>
</comment>
<protein>
    <submittedName>
        <fullName evidence="8">Na+/melibiose symporter-like transporter</fullName>
    </submittedName>
</protein>
<reference evidence="8 9" key="1">
    <citation type="submission" date="2018-11" db="EMBL/GenBank/DDBJ databases">
        <title>Sequencing the genomes of 1000 actinobacteria strains.</title>
        <authorList>
            <person name="Klenk H.-P."/>
        </authorList>
    </citation>
    <scope>NUCLEOTIDE SEQUENCE [LARGE SCALE GENOMIC DNA]</scope>
    <source>
        <strain evidence="8 9">DSM 14418</strain>
    </source>
</reference>
<accession>A0A3N4Z2L4</accession>
<keyword evidence="3 6" id="KW-1133">Transmembrane helix</keyword>
<dbReference type="PANTHER" id="PTHR23518:SF2">
    <property type="entry name" value="MAJOR FACILITATOR SUPERFAMILY TRANSPORTER"/>
    <property type="match status" value="1"/>
</dbReference>
<evidence type="ECO:0000256" key="5">
    <source>
        <dbReference type="SAM" id="MobiDB-lite"/>
    </source>
</evidence>
<feature type="region of interest" description="Disordered" evidence="5">
    <location>
        <begin position="1"/>
        <end position="20"/>
    </location>
</feature>
<dbReference type="GO" id="GO:0022857">
    <property type="term" value="F:transmembrane transporter activity"/>
    <property type="evidence" value="ECO:0007669"/>
    <property type="project" value="InterPro"/>
</dbReference>
<dbReference type="InterPro" id="IPR011701">
    <property type="entry name" value="MFS"/>
</dbReference>
<evidence type="ECO:0000313" key="9">
    <source>
        <dbReference type="Proteomes" id="UP000280726"/>
    </source>
</evidence>
<dbReference type="InterPro" id="IPR036259">
    <property type="entry name" value="MFS_trans_sf"/>
</dbReference>
<feature type="transmembrane region" description="Helical" evidence="6">
    <location>
        <begin position="322"/>
        <end position="343"/>
    </location>
</feature>
<sequence>MYISLRDRPGREEPARRTGRTSSTVVTLGVVSLLTDVSSESVAAVLPLYLTTALGLSFVAYGVIDGIFQGAGALVRVLGGWASDRGDRPKWVAFAGYLLSALSRGGLLLAQGFGAVTAVVVVDRFGKGIRTAPRDSLIAASSAPETLARSFGVHRTLDTVGAALGPLLAFVILTLVPEGYSSVFVMSFGFAVLGVLTLGLFVPDRRPRRELAAPGTRPEPIDWRRLADPRLRRLVVVVSVLGLLTIGDGFVYLSLQARDGFATRWFPLLSVGTNIAYIALAVPFGRLADRFGRARVLVLGHVGLLVAYALAAAPAAGTALTLASLAALGAYYAATDGVLAAVAGRLVDPSLRASAIGAAQAVVALSRMLASALFGVLWYTLGRGGAMLAVTVALAVALPLCLRAVSRLDPPAPGPAVEPGSPAPGETEASERTGEGEK</sequence>
<dbReference type="GO" id="GO:0005886">
    <property type="term" value="C:plasma membrane"/>
    <property type="evidence" value="ECO:0007669"/>
    <property type="project" value="UniProtKB-SubCell"/>
</dbReference>
<feature type="transmembrane region" description="Helical" evidence="6">
    <location>
        <begin position="355"/>
        <end position="379"/>
    </location>
</feature>
<gene>
    <name evidence="8" type="ORF">EDD32_0498</name>
</gene>